<dbReference type="Proteomes" id="UP001148018">
    <property type="component" value="Unassembled WGS sequence"/>
</dbReference>
<dbReference type="OrthoDB" id="9975373at2759"/>
<feature type="non-terminal residue" evidence="3">
    <location>
        <position position="1"/>
    </location>
</feature>
<evidence type="ECO:0000313" key="3">
    <source>
        <dbReference type="EMBL" id="KAJ3585706.1"/>
    </source>
</evidence>
<comment type="similarity">
    <text evidence="1">Belongs to the PC-esterase family.</text>
</comment>
<feature type="compositionally biased region" description="Polar residues" evidence="2">
    <location>
        <begin position="299"/>
        <end position="315"/>
    </location>
</feature>
<keyword evidence="4" id="KW-1185">Reference proteome</keyword>
<proteinExistence type="inferred from homology"/>
<evidence type="ECO:0000256" key="1">
    <source>
        <dbReference type="ARBA" id="ARBA00037957"/>
    </source>
</evidence>
<accession>A0A9Q0DDJ1</accession>
<name>A0A9Q0DDJ1_9TELE</name>
<evidence type="ECO:0000256" key="2">
    <source>
        <dbReference type="SAM" id="MobiDB-lite"/>
    </source>
</evidence>
<gene>
    <name evidence="3" type="ORF">NHX12_014425</name>
</gene>
<comment type="caution">
    <text evidence="3">The sequence shown here is derived from an EMBL/GenBank/DDBJ whole genome shotgun (WGS) entry which is preliminary data.</text>
</comment>
<evidence type="ECO:0000313" key="4">
    <source>
        <dbReference type="Proteomes" id="UP001148018"/>
    </source>
</evidence>
<dbReference type="EMBL" id="JANIIK010000118">
    <property type="protein sequence ID" value="KAJ3585706.1"/>
    <property type="molecule type" value="Genomic_DNA"/>
</dbReference>
<protein>
    <submittedName>
        <fullName evidence="3">Uncharacterized protein</fullName>
    </submittedName>
</protein>
<organism evidence="3 4">
    <name type="scientific">Muraenolepis orangiensis</name>
    <name type="common">Patagonian moray cod</name>
    <dbReference type="NCBI Taxonomy" id="630683"/>
    <lineage>
        <taxon>Eukaryota</taxon>
        <taxon>Metazoa</taxon>
        <taxon>Chordata</taxon>
        <taxon>Craniata</taxon>
        <taxon>Vertebrata</taxon>
        <taxon>Euteleostomi</taxon>
        <taxon>Actinopterygii</taxon>
        <taxon>Neopterygii</taxon>
        <taxon>Teleostei</taxon>
        <taxon>Neoteleostei</taxon>
        <taxon>Acanthomorphata</taxon>
        <taxon>Zeiogadaria</taxon>
        <taxon>Gadariae</taxon>
        <taxon>Gadiformes</taxon>
        <taxon>Muraenolepidoidei</taxon>
        <taxon>Muraenolepididae</taxon>
        <taxon>Muraenolepis</taxon>
    </lineage>
</organism>
<sequence length="315" mass="35476">MYKDLVLLLQKDACLTRSQLETKGEALFERDRLVEGGSLGPVSEGGAYKEVRQYRSEHHLVRFYFLTRVSSAYTGSVLEDLRTGLRPDLLIVHSWVWDVSRSSQKWFPGYQEHLHQFFEQLKSLTHDACLRLWILALPLANKHADAVDETISHLECAMQLTVNFCSSQLALAYGLDILDLHFHFRFSLRQRTADGVRWDDLGHRWATVLLLHHTAAAWGVKMSPPPPLPLVQHPATAESLKMSPHPPLPLVQHPATAESVKMSPHPPLPLVQHPATAESVKMSPHPPRPLLQNPAVESIRTNQTPPASIQQATKL</sequence>
<dbReference type="PANTHER" id="PTHR14469:SF0">
    <property type="entry name" value="FAMILY WITH SEQUENCE SIMILARITY 113"/>
    <property type="match status" value="1"/>
</dbReference>
<dbReference type="AlphaFoldDB" id="A0A9Q0DDJ1"/>
<feature type="region of interest" description="Disordered" evidence="2">
    <location>
        <begin position="277"/>
        <end position="315"/>
    </location>
</feature>
<reference evidence="3" key="1">
    <citation type="submission" date="2022-07" db="EMBL/GenBank/DDBJ databases">
        <title>Chromosome-level genome of Muraenolepis orangiensis.</title>
        <authorList>
            <person name="Kim J."/>
        </authorList>
    </citation>
    <scope>NUCLEOTIDE SEQUENCE</scope>
    <source>
        <strain evidence="3">KU_S4_2022</strain>
        <tissue evidence="3">Muscle</tissue>
    </source>
</reference>
<dbReference type="PANTHER" id="PTHR14469">
    <property type="entry name" value="SARCOMA ANTIGEN NY-SAR-23"/>
    <property type="match status" value="1"/>
</dbReference>